<dbReference type="Gene3D" id="2.180.10.10">
    <property type="entry name" value="RHS repeat-associated core"/>
    <property type="match status" value="3"/>
</dbReference>
<name>A0ABT6PSL3_9PSEU</name>
<dbReference type="Pfam" id="PF20148">
    <property type="entry name" value="DUF6531"/>
    <property type="match status" value="1"/>
</dbReference>
<dbReference type="InterPro" id="IPR006530">
    <property type="entry name" value="YD"/>
</dbReference>
<dbReference type="InterPro" id="IPR036689">
    <property type="entry name" value="ESAT-6-like_sf"/>
</dbReference>
<feature type="domain" description="DUF6531" evidence="4">
    <location>
        <begin position="334"/>
        <end position="406"/>
    </location>
</feature>
<dbReference type="InterPro" id="IPR057746">
    <property type="entry name" value="CpnT-like_N"/>
</dbReference>
<dbReference type="SUPFAM" id="SSF140453">
    <property type="entry name" value="EsxAB dimer-like"/>
    <property type="match status" value="1"/>
</dbReference>
<accession>A0ABT6PSL3</accession>
<feature type="compositionally biased region" description="Basic and acidic residues" evidence="2">
    <location>
        <begin position="318"/>
        <end position="328"/>
    </location>
</feature>
<feature type="domain" description="Outer membrane channel protein CpnT-like N-terminal" evidence="6">
    <location>
        <begin position="86"/>
        <end position="205"/>
    </location>
</feature>
<keyword evidence="8" id="KW-1185">Reference proteome</keyword>
<evidence type="ECO:0000259" key="6">
    <source>
        <dbReference type="Pfam" id="PF25547"/>
    </source>
</evidence>
<organism evidence="7 8">
    <name type="scientific">Saccharopolyspora ipomoeae</name>
    <dbReference type="NCBI Taxonomy" id="3042027"/>
    <lineage>
        <taxon>Bacteria</taxon>
        <taxon>Bacillati</taxon>
        <taxon>Actinomycetota</taxon>
        <taxon>Actinomycetes</taxon>
        <taxon>Pseudonocardiales</taxon>
        <taxon>Pseudonocardiaceae</taxon>
        <taxon>Saccharopolyspora</taxon>
    </lineage>
</organism>
<sequence>MANPLVAEREDSTKSYSGIQIAESVADTQKAIESGDWASGVMGVVGTGLDALGMAMDPFGAIFSAGVGWLIEHVGPVSDALDSLTGDPDEIKAHSETWKNVANELGMVAEEMTDLVKKDTAGWTGEAGDAYRKRSDDTKALIDAAKKAAEGAADGIGTAGEVVGMVRSLVRDIIAELVGHLISWALQVVCTLGIAMAWVVPQVVAEVAKVAARIADITTKLIKAMKALTPLLKKLGDGFGDAGKQLNKIKKDGSANDGPASTKSASADNKPEGGGSPPSNTHSQSADRSLDTNGSGSGAGGNSRSIDSPASTTPSNARNERSNPRSLDRANTCGDPIDVSTGQMVMAETDARFEAALPLEISRTHFSGYRLGSWFGREWVSTLDERLEVDGSGVSYVSADGTLQHFPHPVAGGWVHSEDGPSRSLGRADDGGYLLEDAQRSCVLYFAPGTGVRPLAAIFDHNGNRIEFSRDDSGVPTEIRHTGGHLVRVESSDHRITALRSVGADGSEVELMRYGYTDGRLTQVINASGQPMRFEYDADGRIVSWTDRNGEWYRYTYDATGRCVRTEGSGGFLSGTMEYDTATRITYHTNSLGHRTAFHMNEAGQVVREVDPLGNVTESEWDVHDRLLRRTDQIGRTVRYDYDSAGNVTAITRPDGSTLRREYNALGLPTVLREADGAVTRREYDERGNLVKEVDAAGAATMFAYDERGNLVSITDAHGGITRVENGIDGLVASVTDAMGAVTRYERDQFGRIVAIVDPAGAVQRLGYTVSGRVAWSQDPDGNVQRWAFDGEGNERAHSDQQATVHREYTHFDLIKAEIRPDGTRLEFTYDTEMRLVGVTNEQGLVWRYDYDSAGNLVRETDFNGATVSYRYDAAGQLVERVNAMGETTEFGHDPLGNVVQRRCGTAMTSFTFNASGLLLEAVNEDSRLTYTYDDLGRVTSESVNGRVVRSSYDALGRRVRRSTPSGVESVWEYDANGQPAGLRVAGRTLAFEYDKLGREIGRRLGSGAIINQEWTASGLLRSQAVTNASGQRSQQRSFRYRADGRLIEVDDMVAGSRRFALDGRGRVTGVHAAGWAERYAYDPAGNISSAAWPTATDQDALGERAYTGTLIRSAGAIRYEHDAQGRMVVRQRKRLTQGVETWRYSWDADDRLVAVGMPDGTQWRYRYDALGRRISKEHLAPLGNVMARTDFTWDGDVLVEQAQFDTRGTRVTVWDYEPGSYRPLIQSERISQASREWVDGQFYAIVTDLVGAPAELVDDDGAIAWFSRASLWGRADDDARNSVGMPLRFPGQYFDAETGLHYNFFRYYDPVIGRFASPDPIGLSGGFNHHAYVSNPTTLLDPLGLAPTKCTEEQKRKTQGDHARARNAIPEIAERFKEKHKKTDIHIFKGERTTDGRTPTGLHAYSPQQRLNGRPGLPQEVHPQGNVVGRETKVHELGPYRRDGVPNQKDQSTMFPKNWSQDDVRAYVAVSEFRSDYQDLLTKHGTGPEAVKSAISHGMDVDLVRDGITVYPTR</sequence>
<evidence type="ECO:0000313" key="7">
    <source>
        <dbReference type="EMBL" id="MDI2030877.1"/>
    </source>
</evidence>
<dbReference type="PANTHER" id="PTHR32305:SF15">
    <property type="entry name" value="PROTEIN RHSA-RELATED"/>
    <property type="match status" value="1"/>
</dbReference>
<protein>
    <submittedName>
        <fullName evidence="7">RHS repeat-associated core domain-containing protein</fullName>
    </submittedName>
</protein>
<feature type="compositionally biased region" description="Polar residues" evidence="2">
    <location>
        <begin position="306"/>
        <end position="317"/>
    </location>
</feature>
<dbReference type="RefSeq" id="WP_281457172.1">
    <property type="nucleotide sequence ID" value="NZ_JASAOF010000013.1"/>
</dbReference>
<dbReference type="EMBL" id="JASAOF010000013">
    <property type="protein sequence ID" value="MDI2030877.1"/>
    <property type="molecule type" value="Genomic_DNA"/>
</dbReference>
<evidence type="ECO:0000256" key="2">
    <source>
        <dbReference type="SAM" id="MobiDB-lite"/>
    </source>
</evidence>
<reference evidence="7 8" key="1">
    <citation type="submission" date="2023-04" db="EMBL/GenBank/DDBJ databases">
        <title>Draft genome sequence of Saccharopolyspora sp. TS4A08 isolated from sweet potato rhizospheric soil.</title>
        <authorList>
            <person name="Suksaard P."/>
            <person name="Duangmal K."/>
        </authorList>
    </citation>
    <scope>NUCLEOTIDE SEQUENCE [LARGE SCALE GENOMIC DNA]</scope>
    <source>
        <strain evidence="7 8">TS4A08</strain>
    </source>
</reference>
<dbReference type="InterPro" id="IPR038332">
    <property type="entry name" value="PPE_sf"/>
</dbReference>
<proteinExistence type="predicted"/>
<dbReference type="Pfam" id="PF14436">
    <property type="entry name" value="EndoU_bacteria"/>
    <property type="match status" value="1"/>
</dbReference>
<dbReference type="PANTHER" id="PTHR32305">
    <property type="match status" value="1"/>
</dbReference>
<feature type="domain" description="Teneurin-like YD-shell" evidence="5">
    <location>
        <begin position="1030"/>
        <end position="1178"/>
    </location>
</feature>
<feature type="region of interest" description="Disordered" evidence="2">
    <location>
        <begin position="249"/>
        <end position="338"/>
    </location>
</feature>
<comment type="caution">
    <text evidence="7">The sequence shown here is derived from an EMBL/GenBank/DDBJ whole genome shotgun (WGS) entry which is preliminary data.</text>
</comment>
<dbReference type="InterPro" id="IPR022385">
    <property type="entry name" value="Rhs_assc_core"/>
</dbReference>
<dbReference type="Pfam" id="PF25023">
    <property type="entry name" value="TEN_YD-shell"/>
    <property type="match status" value="2"/>
</dbReference>
<dbReference type="InterPro" id="IPR045351">
    <property type="entry name" value="DUF6531"/>
</dbReference>
<dbReference type="Gene3D" id="1.20.1260.20">
    <property type="entry name" value="PPE superfamily"/>
    <property type="match status" value="1"/>
</dbReference>
<dbReference type="Pfam" id="PF25547">
    <property type="entry name" value="WXG100_2"/>
    <property type="match status" value="1"/>
</dbReference>
<dbReference type="InterPro" id="IPR029501">
    <property type="entry name" value="EndoU_bac"/>
</dbReference>
<dbReference type="Pfam" id="PF05593">
    <property type="entry name" value="RHS_repeat"/>
    <property type="match status" value="4"/>
</dbReference>
<dbReference type="NCBIfam" id="TIGR03696">
    <property type="entry name" value="Rhs_assc_core"/>
    <property type="match status" value="1"/>
</dbReference>
<feature type="compositionally biased region" description="Polar residues" evidence="2">
    <location>
        <begin position="277"/>
        <end position="287"/>
    </location>
</feature>
<feature type="domain" description="Teneurin-like YD-shell" evidence="5">
    <location>
        <begin position="825"/>
        <end position="951"/>
    </location>
</feature>
<evidence type="ECO:0000259" key="3">
    <source>
        <dbReference type="Pfam" id="PF14436"/>
    </source>
</evidence>
<dbReference type="SUPFAM" id="SSF50960">
    <property type="entry name" value="TolB, C-terminal domain"/>
    <property type="match status" value="2"/>
</dbReference>
<dbReference type="InterPro" id="IPR056823">
    <property type="entry name" value="TEN-like_YD-shell"/>
</dbReference>
<gene>
    <name evidence="7" type="ORF">QFW96_19755</name>
</gene>
<dbReference type="Proteomes" id="UP001237595">
    <property type="component" value="Unassembled WGS sequence"/>
</dbReference>
<dbReference type="InterPro" id="IPR050708">
    <property type="entry name" value="T6SS_VgrG/RHS"/>
</dbReference>
<evidence type="ECO:0000259" key="4">
    <source>
        <dbReference type="Pfam" id="PF20148"/>
    </source>
</evidence>
<feature type="domain" description="Bacterial EndoU nuclease" evidence="3">
    <location>
        <begin position="1382"/>
        <end position="1514"/>
    </location>
</feature>
<evidence type="ECO:0000313" key="8">
    <source>
        <dbReference type="Proteomes" id="UP001237595"/>
    </source>
</evidence>
<evidence type="ECO:0000259" key="5">
    <source>
        <dbReference type="Pfam" id="PF25023"/>
    </source>
</evidence>
<dbReference type="InterPro" id="IPR031325">
    <property type="entry name" value="RHS_repeat"/>
</dbReference>
<keyword evidence="1" id="KW-0677">Repeat</keyword>
<dbReference type="NCBIfam" id="TIGR01643">
    <property type="entry name" value="YD_repeat_2x"/>
    <property type="match status" value="10"/>
</dbReference>
<evidence type="ECO:0000256" key="1">
    <source>
        <dbReference type="ARBA" id="ARBA00022737"/>
    </source>
</evidence>